<accession>A0A9P6XUT2</accession>
<keyword evidence="3" id="KW-1185">Reference proteome</keyword>
<protein>
    <submittedName>
        <fullName evidence="2">Uncharacterized protein</fullName>
    </submittedName>
</protein>
<evidence type="ECO:0000256" key="1">
    <source>
        <dbReference type="SAM" id="MobiDB-lite"/>
    </source>
</evidence>
<comment type="caution">
    <text evidence="2">The sequence shown here is derived from an EMBL/GenBank/DDBJ whole genome shotgun (WGS) entry which is preliminary data.</text>
</comment>
<organism evidence="2 3">
    <name type="scientific">Rhizopus delemar</name>
    <dbReference type="NCBI Taxonomy" id="936053"/>
    <lineage>
        <taxon>Eukaryota</taxon>
        <taxon>Fungi</taxon>
        <taxon>Fungi incertae sedis</taxon>
        <taxon>Mucoromycota</taxon>
        <taxon>Mucoromycotina</taxon>
        <taxon>Mucoromycetes</taxon>
        <taxon>Mucorales</taxon>
        <taxon>Mucorineae</taxon>
        <taxon>Rhizopodaceae</taxon>
        <taxon>Rhizopus</taxon>
    </lineage>
</organism>
<feature type="compositionally biased region" description="Low complexity" evidence="1">
    <location>
        <begin position="21"/>
        <end position="38"/>
    </location>
</feature>
<evidence type="ECO:0000313" key="2">
    <source>
        <dbReference type="EMBL" id="KAG1532628.1"/>
    </source>
</evidence>
<evidence type="ECO:0000313" key="3">
    <source>
        <dbReference type="Proteomes" id="UP000740926"/>
    </source>
</evidence>
<reference evidence="2 3" key="1">
    <citation type="journal article" date="2020" name="Microb. Genom.">
        <title>Genetic diversity of clinical and environmental Mucorales isolates obtained from an investigation of mucormycosis cases among solid organ transplant recipients.</title>
        <authorList>
            <person name="Nguyen M.H."/>
            <person name="Kaul D."/>
            <person name="Muto C."/>
            <person name="Cheng S.J."/>
            <person name="Richter R.A."/>
            <person name="Bruno V.M."/>
            <person name="Liu G."/>
            <person name="Beyhan S."/>
            <person name="Sundermann A.J."/>
            <person name="Mounaud S."/>
            <person name="Pasculle A.W."/>
            <person name="Nierman W.C."/>
            <person name="Driscoll E."/>
            <person name="Cumbie R."/>
            <person name="Clancy C.J."/>
            <person name="Dupont C.L."/>
        </authorList>
    </citation>
    <scope>NUCLEOTIDE SEQUENCE [LARGE SCALE GENOMIC DNA]</scope>
    <source>
        <strain evidence="2 3">GL24</strain>
    </source>
</reference>
<name>A0A9P6XUT2_9FUNG</name>
<dbReference type="Proteomes" id="UP000740926">
    <property type="component" value="Unassembled WGS sequence"/>
</dbReference>
<feature type="region of interest" description="Disordered" evidence="1">
    <location>
        <begin position="21"/>
        <end position="43"/>
    </location>
</feature>
<gene>
    <name evidence="2" type="ORF">G6F50_016155</name>
</gene>
<dbReference type="AlphaFoldDB" id="A0A9P6XUT2"/>
<dbReference type="EMBL" id="JAANIU010009767">
    <property type="protein sequence ID" value="KAG1532628.1"/>
    <property type="molecule type" value="Genomic_DNA"/>
</dbReference>
<proteinExistence type="predicted"/>
<sequence length="99" mass="9881">MIRAAPAPAIRRSRCRIAGLTTSGAAGTPATSTATPGAWWPRRAPSTCRAATASEPVTARCSDGGAHGGGVSCRHHVTARFTIAPASGLPGPAPAPARQ</sequence>